<feature type="domain" description="BIG2" evidence="2">
    <location>
        <begin position="615"/>
        <end position="692"/>
    </location>
</feature>
<feature type="domain" description="BIG2" evidence="2">
    <location>
        <begin position="529"/>
        <end position="606"/>
    </location>
</feature>
<dbReference type="NCBIfam" id="TIGR04183">
    <property type="entry name" value="Por_Secre_tail"/>
    <property type="match status" value="1"/>
</dbReference>
<dbReference type="Gene3D" id="3.20.20.80">
    <property type="entry name" value="Glycosidases"/>
    <property type="match status" value="1"/>
</dbReference>
<sequence>MKNLLLMLSALCLTGTLAIAQLNVNYTISPQADRKPISPLIYGSNWEETANPSTDENYTFVRMGGNRATGYNWENNASNAGEDYFHVNDNFWPWYLDITDSEEPGIVVTTIADQAKANGAEALITLQMAGYVSADKDGEVETTAPSPRWYEGVFEKGSAFSLTPDKTDDKVYIDEFVNFLTDKYGSGGLKYSLDNEPDLWNSTHPYIYPTQPTIADLIDRSTALATAVKNVDPQAEIFGLVSYGFNGYLSFQNAPDWPALEDDYSWFIDYYLEAMNDASTAANQRLVDVIDLHWYPEATGDQRIINPSANSTADKLARLQAPRAFWDPDYTENSWIFQYFDSFMPLIPTVQNSIDTYYPGTKLSFNEFQFGGYEDITGTIALTDVLGIFGKYDVYAATHWSDPGSFGALAYKLYNNYDGNDATFGETYVDAAMDDKINSSIYASVSGESDEELHVIVLNKSMTSSISGSFDISGSSVNYTTATIYGVEEGTAAIIQKTDLNVSGNEFSYSLPPLSVYHFILTSDGSSVPVASVSVSPETATIGIGGSVELTAEVSPADASNKSVTWSSTDESIAAVNSAGLVSAVAEGSAYIIATTVDGNFQDSSYVTVTNETIPVTGVSITIASTSIEVGGSTQATATVSPADATDTSVTWSSSDESIATVSPNGLITGIAEGSAIITVTTTDGGFTDQEAISVTEGSSDFCTDPTSISLPFSKDGTGEFCFVTTEPAAYINSWGLELLEINGVDYTNVWSNSLPSAQNGEWSIHYIGNFSWSHFEIVGSAQSIAARTNNDKRLTPIDETDQIEIFPNPIKDQHMWLKFKDQSNNSIVISLYNSAGIQVYQKELSTQHADEQMYKITVGNLPVGLYTINIETDQNLYVKKLLIE</sequence>
<dbReference type="SMART" id="SM00635">
    <property type="entry name" value="BID_2"/>
    <property type="match status" value="2"/>
</dbReference>
<proteinExistence type="predicted"/>
<dbReference type="SUPFAM" id="SSF49373">
    <property type="entry name" value="Invasin/intimin cell-adhesion fragments"/>
    <property type="match status" value="2"/>
</dbReference>
<evidence type="ECO:0000259" key="2">
    <source>
        <dbReference type="SMART" id="SM00635"/>
    </source>
</evidence>
<reference evidence="3" key="1">
    <citation type="submission" date="2021-01" db="EMBL/GenBank/DDBJ databases">
        <title>Fulvivirga kasyanovii gen. nov., sp nov., a novel member of the phylum Bacteroidetes isolated from seawater in a mussel farm.</title>
        <authorList>
            <person name="Zhao L.-H."/>
            <person name="Wang Z.-J."/>
        </authorList>
    </citation>
    <scope>NUCLEOTIDE SEQUENCE</scope>
    <source>
        <strain evidence="3">2943</strain>
    </source>
</reference>
<dbReference type="SUPFAM" id="SSF51445">
    <property type="entry name" value="(Trans)glycosidases"/>
    <property type="match status" value="1"/>
</dbReference>
<evidence type="ECO:0000313" key="4">
    <source>
        <dbReference type="Proteomes" id="UP000659388"/>
    </source>
</evidence>
<keyword evidence="4" id="KW-1185">Reference proteome</keyword>
<feature type="signal peptide" evidence="1">
    <location>
        <begin position="1"/>
        <end position="20"/>
    </location>
</feature>
<dbReference type="AlphaFoldDB" id="A0A937FDI5"/>
<dbReference type="Pfam" id="PF12891">
    <property type="entry name" value="Glyco_hydro_44"/>
    <property type="match status" value="1"/>
</dbReference>
<accession>A0A937FDI5</accession>
<evidence type="ECO:0000256" key="1">
    <source>
        <dbReference type="SAM" id="SignalP"/>
    </source>
</evidence>
<protein>
    <submittedName>
        <fullName evidence="3">Ig-like domain-containing protein</fullName>
    </submittedName>
</protein>
<feature type="chain" id="PRO_5037551004" evidence="1">
    <location>
        <begin position="21"/>
        <end position="885"/>
    </location>
</feature>
<dbReference type="Proteomes" id="UP000659388">
    <property type="component" value="Unassembled WGS sequence"/>
</dbReference>
<dbReference type="Gene3D" id="2.60.40.1180">
    <property type="entry name" value="Golgi alpha-mannosidase II"/>
    <property type="match status" value="1"/>
</dbReference>
<comment type="caution">
    <text evidence="3">The sequence shown here is derived from an EMBL/GenBank/DDBJ whole genome shotgun (WGS) entry which is preliminary data.</text>
</comment>
<dbReference type="InterPro" id="IPR003343">
    <property type="entry name" value="Big_2"/>
</dbReference>
<organism evidence="3 4">
    <name type="scientific">Fulvivirga sediminis</name>
    <dbReference type="NCBI Taxonomy" id="2803949"/>
    <lineage>
        <taxon>Bacteria</taxon>
        <taxon>Pseudomonadati</taxon>
        <taxon>Bacteroidota</taxon>
        <taxon>Cytophagia</taxon>
        <taxon>Cytophagales</taxon>
        <taxon>Fulvivirgaceae</taxon>
        <taxon>Fulvivirga</taxon>
    </lineage>
</organism>
<dbReference type="RefSeq" id="WP_202246224.1">
    <property type="nucleotide sequence ID" value="NZ_JAESIY010000013.1"/>
</dbReference>
<dbReference type="InterPro" id="IPR008964">
    <property type="entry name" value="Invasin/intimin_cell_adhesion"/>
</dbReference>
<dbReference type="EMBL" id="JAESIY010000013">
    <property type="protein sequence ID" value="MBL3658428.1"/>
    <property type="molecule type" value="Genomic_DNA"/>
</dbReference>
<dbReference type="Pfam" id="PF18666">
    <property type="entry name" value="CBM64"/>
    <property type="match status" value="1"/>
</dbReference>
<dbReference type="InterPro" id="IPR026444">
    <property type="entry name" value="Secre_tail"/>
</dbReference>
<gene>
    <name evidence="3" type="ORF">JL102_19910</name>
</gene>
<evidence type="ECO:0000313" key="3">
    <source>
        <dbReference type="EMBL" id="MBL3658428.1"/>
    </source>
</evidence>
<dbReference type="InterPro" id="IPR017853">
    <property type="entry name" value="GH"/>
</dbReference>
<keyword evidence="1" id="KW-0732">Signal</keyword>
<dbReference type="Pfam" id="PF02368">
    <property type="entry name" value="Big_2"/>
    <property type="match status" value="2"/>
</dbReference>
<dbReference type="Pfam" id="PF18962">
    <property type="entry name" value="Por_Secre_tail"/>
    <property type="match status" value="1"/>
</dbReference>
<name>A0A937FDI5_9BACT</name>
<dbReference type="InterPro" id="IPR013780">
    <property type="entry name" value="Glyco_hydro_b"/>
</dbReference>
<dbReference type="Gene3D" id="2.60.40.1080">
    <property type="match status" value="2"/>
</dbReference>
<dbReference type="InterPro" id="IPR024745">
    <property type="entry name" value="GH44_cat"/>
</dbReference>
<dbReference type="InterPro" id="IPR041438">
    <property type="entry name" value="CBM64"/>
</dbReference>